<evidence type="ECO:0000256" key="7">
    <source>
        <dbReference type="ARBA" id="ARBA00023136"/>
    </source>
</evidence>
<dbReference type="OrthoDB" id="9811222at2"/>
<keyword evidence="2" id="KW-1003">Cell membrane</keyword>
<evidence type="ECO:0000313" key="11">
    <source>
        <dbReference type="Proteomes" id="UP000183447"/>
    </source>
</evidence>
<comment type="subcellular location">
    <subcellularLocation>
        <location evidence="1">Cell membrane</location>
        <topology evidence="1">Multi-pass membrane protein</topology>
    </subcellularLocation>
</comment>
<keyword evidence="3 10" id="KW-0328">Glycosyltransferase</keyword>
<dbReference type="InterPro" id="IPR050297">
    <property type="entry name" value="LipidA_mod_glycosyltrf_83"/>
</dbReference>
<feature type="domain" description="Glycosyltransferase RgtA/B/C/D-like" evidence="9">
    <location>
        <begin position="53"/>
        <end position="221"/>
    </location>
</feature>
<feature type="transmembrane region" description="Helical" evidence="8">
    <location>
        <begin position="131"/>
        <end position="148"/>
    </location>
</feature>
<dbReference type="Pfam" id="PF13231">
    <property type="entry name" value="PMT_2"/>
    <property type="match status" value="1"/>
</dbReference>
<feature type="transmembrane region" description="Helical" evidence="8">
    <location>
        <begin position="74"/>
        <end position="94"/>
    </location>
</feature>
<dbReference type="PANTHER" id="PTHR33908:SF11">
    <property type="entry name" value="MEMBRANE PROTEIN"/>
    <property type="match status" value="1"/>
</dbReference>
<evidence type="ECO:0000256" key="6">
    <source>
        <dbReference type="ARBA" id="ARBA00022989"/>
    </source>
</evidence>
<accession>A0A1K2HTL8</accession>
<dbReference type="Proteomes" id="UP000183447">
    <property type="component" value="Unassembled WGS sequence"/>
</dbReference>
<proteinExistence type="predicted"/>
<gene>
    <name evidence="10" type="ORF">SAMN02983003_0580</name>
</gene>
<dbReference type="AlphaFoldDB" id="A0A1K2HTL8"/>
<feature type="transmembrane region" description="Helical" evidence="8">
    <location>
        <begin position="202"/>
        <end position="230"/>
    </location>
</feature>
<protein>
    <submittedName>
        <fullName evidence="10">Dolichyl-phosphate-mannose-protein mannosyltransferase</fullName>
    </submittedName>
</protein>
<evidence type="ECO:0000313" key="10">
    <source>
        <dbReference type="EMBL" id="SFZ81590.1"/>
    </source>
</evidence>
<dbReference type="RefSeq" id="WP_072338884.1">
    <property type="nucleotide sequence ID" value="NZ_FPKU01000001.1"/>
</dbReference>
<feature type="transmembrane region" description="Helical" evidence="8">
    <location>
        <begin position="160"/>
        <end position="190"/>
    </location>
</feature>
<organism evidence="10 11">
    <name type="scientific">Devosia enhydra</name>
    <dbReference type="NCBI Taxonomy" id="665118"/>
    <lineage>
        <taxon>Bacteria</taxon>
        <taxon>Pseudomonadati</taxon>
        <taxon>Pseudomonadota</taxon>
        <taxon>Alphaproteobacteria</taxon>
        <taxon>Hyphomicrobiales</taxon>
        <taxon>Devosiaceae</taxon>
        <taxon>Devosia</taxon>
    </lineage>
</organism>
<feature type="transmembrane region" description="Helical" evidence="8">
    <location>
        <begin position="285"/>
        <end position="305"/>
    </location>
</feature>
<name>A0A1K2HTL8_9HYPH</name>
<keyword evidence="7 8" id="KW-0472">Membrane</keyword>
<reference evidence="10 11" key="1">
    <citation type="submission" date="2016-11" db="EMBL/GenBank/DDBJ databases">
        <authorList>
            <person name="Jaros S."/>
            <person name="Januszkiewicz K."/>
            <person name="Wedrychowicz H."/>
        </authorList>
    </citation>
    <scope>NUCLEOTIDE SEQUENCE [LARGE SCALE GENOMIC DNA]</scope>
    <source>
        <strain evidence="10 11">ATCC 23634</strain>
    </source>
</reference>
<dbReference type="STRING" id="665118.SAMN02983003_0580"/>
<dbReference type="EMBL" id="FPKU01000001">
    <property type="protein sequence ID" value="SFZ81590.1"/>
    <property type="molecule type" value="Genomic_DNA"/>
</dbReference>
<keyword evidence="11" id="KW-1185">Reference proteome</keyword>
<feature type="transmembrane region" description="Helical" evidence="8">
    <location>
        <begin position="250"/>
        <end position="273"/>
    </location>
</feature>
<dbReference type="GO" id="GO:0009103">
    <property type="term" value="P:lipopolysaccharide biosynthetic process"/>
    <property type="evidence" value="ECO:0007669"/>
    <property type="project" value="UniProtKB-ARBA"/>
</dbReference>
<sequence length="489" mass="54497">MTSPWAGRPLWPLQAVVGVLIAFRLYVDFTMPPIGDEAYYWLWGQRPALSYFDHPPLHAWLLWGVEKLFGWNLLSLRILTWVTLGATLAIVWDWSKRLAPAEPHNWFWPATAIYLASPLFLAMTTISFHDHLLIALCLGSGHCFILFAERYEGGRRSLKLLYGGAVLLGLATLTKYNAVLFGIGIGFMFLVRPKLRAMLADVNLWAAAALSMAMQAPVFIWNFAGGMASYRFHMVDRWGGGGISLQPMLFLGYVALTLIVVSPFLVGPIIAFLRRPVPEGFGTVARTLAICVFAAAGVAMSLMALFVEVYFYWNIVAFLLMLPLLVSVIGRRKAFWGHTIYGLVFGAGLAFHLTVIPITNLLGGYDWTISSMQGWPEVAEAITELEAEHPGAFIAATRYTTAAQLGWAMQRTDVTAIAARTDQFDYWFDAEAHRGRSALVVADPMEGESYATGRFETLTPLRRLEIVRFGRVVYTPIIFLGQNYRPPSP</sequence>
<feature type="transmembrane region" description="Helical" evidence="8">
    <location>
        <begin position="106"/>
        <end position="124"/>
    </location>
</feature>
<keyword evidence="6 8" id="KW-1133">Transmembrane helix</keyword>
<evidence type="ECO:0000259" key="9">
    <source>
        <dbReference type="Pfam" id="PF13231"/>
    </source>
</evidence>
<evidence type="ECO:0000256" key="8">
    <source>
        <dbReference type="SAM" id="Phobius"/>
    </source>
</evidence>
<keyword evidence="4 10" id="KW-0808">Transferase</keyword>
<dbReference type="GO" id="GO:0005886">
    <property type="term" value="C:plasma membrane"/>
    <property type="evidence" value="ECO:0007669"/>
    <property type="project" value="UniProtKB-SubCell"/>
</dbReference>
<dbReference type="InterPro" id="IPR038731">
    <property type="entry name" value="RgtA/B/C-like"/>
</dbReference>
<feature type="transmembrane region" description="Helical" evidence="8">
    <location>
        <begin position="6"/>
        <end position="27"/>
    </location>
</feature>
<evidence type="ECO:0000256" key="3">
    <source>
        <dbReference type="ARBA" id="ARBA00022676"/>
    </source>
</evidence>
<feature type="transmembrane region" description="Helical" evidence="8">
    <location>
        <begin position="341"/>
        <end position="363"/>
    </location>
</feature>
<evidence type="ECO:0000256" key="5">
    <source>
        <dbReference type="ARBA" id="ARBA00022692"/>
    </source>
</evidence>
<dbReference type="PANTHER" id="PTHR33908">
    <property type="entry name" value="MANNOSYLTRANSFERASE YKCB-RELATED"/>
    <property type="match status" value="1"/>
</dbReference>
<evidence type="ECO:0000256" key="2">
    <source>
        <dbReference type="ARBA" id="ARBA00022475"/>
    </source>
</evidence>
<evidence type="ECO:0000256" key="4">
    <source>
        <dbReference type="ARBA" id="ARBA00022679"/>
    </source>
</evidence>
<evidence type="ECO:0000256" key="1">
    <source>
        <dbReference type="ARBA" id="ARBA00004651"/>
    </source>
</evidence>
<feature type="transmembrane region" description="Helical" evidence="8">
    <location>
        <begin position="311"/>
        <end position="329"/>
    </location>
</feature>
<keyword evidence="5 8" id="KW-0812">Transmembrane</keyword>
<dbReference type="GO" id="GO:0016763">
    <property type="term" value="F:pentosyltransferase activity"/>
    <property type="evidence" value="ECO:0007669"/>
    <property type="project" value="TreeGrafter"/>
</dbReference>